<evidence type="ECO:0000256" key="2">
    <source>
        <dbReference type="ARBA" id="ARBA00023004"/>
    </source>
</evidence>
<dbReference type="SUPFAM" id="SSF52540">
    <property type="entry name" value="P-loop containing nucleoside triphosphate hydrolases"/>
    <property type="match status" value="1"/>
</dbReference>
<reference evidence="5 6" key="1">
    <citation type="journal article" date="2010" name="Stand. Genomic Sci.">
        <title>Non-contiguous finished genome sequence of Aminomonas paucivorans type strain (GLU-3).</title>
        <authorList>
            <person name="Pitluck S."/>
            <person name="Yasawong M."/>
            <person name="Held B."/>
            <person name="Lapidus A."/>
            <person name="Nolan M."/>
            <person name="Copeland A."/>
            <person name="Lucas S."/>
            <person name="Del Rio T.G."/>
            <person name="Tice H."/>
            <person name="Cheng J.F."/>
            <person name="Chertkov O."/>
            <person name="Goodwin L."/>
            <person name="Tapia R."/>
            <person name="Han C."/>
            <person name="Liolios K."/>
            <person name="Ivanova N."/>
            <person name="Mavromatis K."/>
            <person name="Ovchinnikova G."/>
            <person name="Pati A."/>
            <person name="Chen A."/>
            <person name="Palaniappan K."/>
            <person name="Land M."/>
            <person name="Hauser L."/>
            <person name="Chang Y.J."/>
            <person name="Jeffries C.D."/>
            <person name="Pukall R."/>
            <person name="Spring S."/>
            <person name="Rohde M."/>
            <person name="Sikorski J."/>
            <person name="Goker M."/>
            <person name="Woyke T."/>
            <person name="Bristow J."/>
            <person name="Eisen J.A."/>
            <person name="Markowitz V."/>
            <person name="Hugenholtz P."/>
            <person name="Kyrpides N.C."/>
            <person name="Klenk H.P."/>
        </authorList>
    </citation>
    <scope>NUCLEOTIDE SEQUENCE [LARGE SCALE GENOMIC DNA]</scope>
    <source>
        <strain evidence="5 6">DSM 12260</strain>
    </source>
</reference>
<evidence type="ECO:0000259" key="4">
    <source>
        <dbReference type="PROSITE" id="PS51379"/>
    </source>
</evidence>
<dbReference type="eggNOG" id="COG1149">
    <property type="taxonomic scope" value="Bacteria"/>
</dbReference>
<dbReference type="STRING" id="584708.Apau_2138"/>
<feature type="domain" description="4Fe-4S ferredoxin-type" evidence="4">
    <location>
        <begin position="99"/>
        <end position="128"/>
    </location>
</feature>
<dbReference type="HOGENOM" id="CLU_067767_0_0_0"/>
<dbReference type="InterPro" id="IPR017896">
    <property type="entry name" value="4Fe4S_Fe-S-bd"/>
</dbReference>
<keyword evidence="6" id="KW-1185">Reference proteome</keyword>
<name>E3CYG7_9BACT</name>
<feature type="domain" description="4Fe-4S ferredoxin-type" evidence="4">
    <location>
        <begin position="69"/>
        <end position="98"/>
    </location>
</feature>
<dbReference type="PaxDb" id="584708-Apau_2138"/>
<dbReference type="EMBL" id="CM001022">
    <property type="protein sequence ID" value="EFQ24549.1"/>
    <property type="molecule type" value="Genomic_DNA"/>
</dbReference>
<dbReference type="InterPro" id="IPR017900">
    <property type="entry name" value="4Fe4S_Fe_S_CS"/>
</dbReference>
<gene>
    <name evidence="5" type="ORF">Apau_2138</name>
</gene>
<dbReference type="PANTHER" id="PTHR43063">
    <property type="entry name" value="4FE-4S CLUSTER CONTAINING PARA FAMILY ATPASE PROTEIN"/>
    <property type="match status" value="1"/>
</dbReference>
<proteinExistence type="predicted"/>
<keyword evidence="2" id="KW-0408">Iron</keyword>
<dbReference type="Pfam" id="PF00037">
    <property type="entry name" value="Fer4"/>
    <property type="match status" value="2"/>
</dbReference>
<accession>E3CYG7</accession>
<dbReference type="InterPro" id="IPR002586">
    <property type="entry name" value="CobQ/CobB/MinD/ParA_Nub-bd_dom"/>
</dbReference>
<dbReference type="Proteomes" id="UP000005096">
    <property type="component" value="Chromosome"/>
</dbReference>
<evidence type="ECO:0000256" key="3">
    <source>
        <dbReference type="ARBA" id="ARBA00023014"/>
    </source>
</evidence>
<evidence type="ECO:0000256" key="1">
    <source>
        <dbReference type="ARBA" id="ARBA00022723"/>
    </source>
</evidence>
<dbReference type="PROSITE" id="PS00198">
    <property type="entry name" value="4FE4S_FER_1"/>
    <property type="match status" value="1"/>
</dbReference>
<dbReference type="RefSeq" id="WP_006301790.1">
    <property type="nucleotide sequence ID" value="NZ_CM001022.1"/>
</dbReference>
<organism evidence="5 6">
    <name type="scientific">Aminomonas paucivorans DSM 12260</name>
    <dbReference type="NCBI Taxonomy" id="584708"/>
    <lineage>
        <taxon>Bacteria</taxon>
        <taxon>Thermotogati</taxon>
        <taxon>Synergistota</taxon>
        <taxon>Synergistia</taxon>
        <taxon>Synergistales</taxon>
        <taxon>Synergistaceae</taxon>
        <taxon>Aminomonas</taxon>
    </lineage>
</organism>
<dbReference type="InterPro" id="IPR027417">
    <property type="entry name" value="P-loop_NTPase"/>
</dbReference>
<protein>
    <submittedName>
        <fullName evidence="5">Cobyrinic acid ac-diamide synthase</fullName>
    </submittedName>
</protein>
<dbReference type="SUPFAM" id="SSF54862">
    <property type="entry name" value="4Fe-4S ferredoxins"/>
    <property type="match status" value="1"/>
</dbReference>
<dbReference type="AlphaFoldDB" id="E3CYG7"/>
<evidence type="ECO:0000313" key="6">
    <source>
        <dbReference type="Proteomes" id="UP000005096"/>
    </source>
</evidence>
<dbReference type="Pfam" id="PF01656">
    <property type="entry name" value="CbiA"/>
    <property type="match status" value="1"/>
</dbReference>
<dbReference type="PANTHER" id="PTHR43063:SF1">
    <property type="entry name" value="4FE-4S CLUSTER CONTAINING PARA FAMILY ATPASE PROTEIN"/>
    <property type="match status" value="1"/>
</dbReference>
<evidence type="ECO:0000313" key="5">
    <source>
        <dbReference type="EMBL" id="EFQ24549.1"/>
    </source>
</evidence>
<dbReference type="OrthoDB" id="9778602at2"/>
<dbReference type="Gene3D" id="3.30.70.20">
    <property type="match status" value="1"/>
</dbReference>
<keyword evidence="3" id="KW-0411">Iron-sulfur</keyword>
<dbReference type="Gene3D" id="3.40.50.300">
    <property type="entry name" value="P-loop containing nucleotide triphosphate hydrolases"/>
    <property type="match status" value="1"/>
</dbReference>
<dbReference type="PROSITE" id="PS51379">
    <property type="entry name" value="4FE4S_FER_2"/>
    <property type="match status" value="2"/>
</dbReference>
<dbReference type="GO" id="GO:0051536">
    <property type="term" value="F:iron-sulfur cluster binding"/>
    <property type="evidence" value="ECO:0007669"/>
    <property type="project" value="UniProtKB-KW"/>
</dbReference>
<dbReference type="GO" id="GO:0046872">
    <property type="term" value="F:metal ion binding"/>
    <property type="evidence" value="ECO:0007669"/>
    <property type="project" value="UniProtKB-KW"/>
</dbReference>
<sequence length="292" mass="30805">MAVPTDPAGGRPFSLVVVSGKGGTGKTCVAASMLCLHPEALGVDADVEAPNLCLMLGAEYRECDLVRVLRPVVDPDRCDRCGRCAQACRFGALLCLGAGPVRVLEDLCHGCGLCARVCPRGAIREEPVPVGERRLAAAGRLSCLEGRLFLGEPNPIPVLEATLAAAESFGRPLVVDGPPGNACPLVATLRHGDFAVLVTEPTPFGVSDLESTLEVVQDLGIPAGILVNRAGMGSEDLTPTSERYQVPILGYLPYSDQVAQGYARGQLPLDADPRWEPVLAHIWQVARKEVAP</sequence>
<keyword evidence="1" id="KW-0479">Metal-binding</keyword>